<accession>A0A819MMN7</accession>
<evidence type="ECO:0000259" key="10">
    <source>
        <dbReference type="Pfam" id="PF08264"/>
    </source>
</evidence>
<proteinExistence type="inferred from homology"/>
<evidence type="ECO:0000259" key="9">
    <source>
        <dbReference type="Pfam" id="PF00133"/>
    </source>
</evidence>
<evidence type="ECO:0000256" key="8">
    <source>
        <dbReference type="ARBA" id="ARBA00029936"/>
    </source>
</evidence>
<dbReference type="SUPFAM" id="SSF50677">
    <property type="entry name" value="ValRS/IleRS/LeuRS editing domain"/>
    <property type="match status" value="1"/>
</dbReference>
<dbReference type="Proteomes" id="UP000663874">
    <property type="component" value="Unassembled WGS sequence"/>
</dbReference>
<evidence type="ECO:0000256" key="4">
    <source>
        <dbReference type="ARBA" id="ARBA00022741"/>
    </source>
</evidence>
<feature type="domain" description="Aminoacyl-tRNA synthetase class Ia" evidence="9">
    <location>
        <begin position="48"/>
        <end position="307"/>
    </location>
</feature>
<organism evidence="11 12">
    <name type="scientific">Rotaria sordida</name>
    <dbReference type="NCBI Taxonomy" id="392033"/>
    <lineage>
        <taxon>Eukaryota</taxon>
        <taxon>Metazoa</taxon>
        <taxon>Spiralia</taxon>
        <taxon>Gnathifera</taxon>
        <taxon>Rotifera</taxon>
        <taxon>Eurotatoria</taxon>
        <taxon>Bdelloidea</taxon>
        <taxon>Philodinida</taxon>
        <taxon>Philodinidae</taxon>
        <taxon>Rotaria</taxon>
    </lineage>
</organism>
<dbReference type="AlphaFoldDB" id="A0A819MMN7"/>
<dbReference type="InterPro" id="IPR014729">
    <property type="entry name" value="Rossmann-like_a/b/a_fold"/>
</dbReference>
<protein>
    <recommendedName>
        <fullName evidence="2">valine--tRNA ligase</fullName>
        <ecNumber evidence="2">6.1.1.9</ecNumber>
    </recommendedName>
    <alternativeName>
        <fullName evidence="8">Valyl-tRNA synthetase</fullName>
    </alternativeName>
</protein>
<evidence type="ECO:0000256" key="3">
    <source>
        <dbReference type="ARBA" id="ARBA00022598"/>
    </source>
</evidence>
<dbReference type="SUPFAM" id="SSF47323">
    <property type="entry name" value="Anticodon-binding domain of a subclass of class I aminoacyl-tRNA synthetases"/>
    <property type="match status" value="1"/>
</dbReference>
<gene>
    <name evidence="11" type="ORF">FNK824_LOCUS24969</name>
</gene>
<dbReference type="Gene3D" id="3.40.50.620">
    <property type="entry name" value="HUPs"/>
    <property type="match status" value="2"/>
</dbReference>
<name>A0A819MMN7_9BILA</name>
<evidence type="ECO:0000313" key="11">
    <source>
        <dbReference type="EMBL" id="CAF3982955.1"/>
    </source>
</evidence>
<keyword evidence="5" id="KW-0067">ATP-binding</keyword>
<evidence type="ECO:0000313" key="12">
    <source>
        <dbReference type="Proteomes" id="UP000663874"/>
    </source>
</evidence>
<evidence type="ECO:0000256" key="5">
    <source>
        <dbReference type="ARBA" id="ARBA00022840"/>
    </source>
</evidence>
<dbReference type="InterPro" id="IPR002300">
    <property type="entry name" value="aa-tRNA-synth_Ia"/>
</dbReference>
<dbReference type="InterPro" id="IPR013155">
    <property type="entry name" value="M/V/L/I-tRNA-synth_anticd-bd"/>
</dbReference>
<evidence type="ECO:0000256" key="1">
    <source>
        <dbReference type="ARBA" id="ARBA00005594"/>
    </source>
</evidence>
<dbReference type="InterPro" id="IPR009080">
    <property type="entry name" value="tRNAsynth_Ia_anticodon-bd"/>
</dbReference>
<dbReference type="SUPFAM" id="SSF52374">
    <property type="entry name" value="Nucleotidylyl transferase"/>
    <property type="match status" value="1"/>
</dbReference>
<dbReference type="Pfam" id="PF00133">
    <property type="entry name" value="tRNA-synt_1"/>
    <property type="match status" value="3"/>
</dbReference>
<dbReference type="GO" id="GO:0005829">
    <property type="term" value="C:cytosol"/>
    <property type="evidence" value="ECO:0007669"/>
    <property type="project" value="TreeGrafter"/>
</dbReference>
<feature type="domain" description="Methionyl/Valyl/Leucyl/Isoleucyl-tRNA synthetase anticodon-binding" evidence="10">
    <location>
        <begin position="482"/>
        <end position="638"/>
    </location>
</feature>
<keyword evidence="4" id="KW-0547">Nucleotide-binding</keyword>
<feature type="domain" description="Aminoacyl-tRNA synthetase class Ia" evidence="9">
    <location>
        <begin position="326"/>
        <end position="388"/>
    </location>
</feature>
<dbReference type="GO" id="GO:0006438">
    <property type="term" value="P:valyl-tRNA aminoacylation"/>
    <property type="evidence" value="ECO:0007669"/>
    <property type="project" value="InterPro"/>
</dbReference>
<feature type="domain" description="Aminoacyl-tRNA synthetase class Ia" evidence="9">
    <location>
        <begin position="392"/>
        <end position="437"/>
    </location>
</feature>
<keyword evidence="3" id="KW-0436">Ligase</keyword>
<dbReference type="Pfam" id="PF08264">
    <property type="entry name" value="Anticodon_1"/>
    <property type="match status" value="1"/>
</dbReference>
<evidence type="ECO:0000256" key="2">
    <source>
        <dbReference type="ARBA" id="ARBA00013169"/>
    </source>
</evidence>
<dbReference type="PANTHER" id="PTHR11946">
    <property type="entry name" value="VALYL-TRNA SYNTHETASES"/>
    <property type="match status" value="1"/>
</dbReference>
<dbReference type="Gene3D" id="3.90.740.10">
    <property type="entry name" value="Valyl/Leucyl/Isoleucyl-tRNA synthetase, editing domain"/>
    <property type="match status" value="1"/>
</dbReference>
<keyword evidence="7" id="KW-0030">Aminoacyl-tRNA synthetase</keyword>
<dbReference type="GO" id="GO:0004832">
    <property type="term" value="F:valine-tRNA ligase activity"/>
    <property type="evidence" value="ECO:0007669"/>
    <property type="project" value="UniProtKB-EC"/>
</dbReference>
<dbReference type="EC" id="6.1.1.9" evidence="2"/>
<evidence type="ECO:0000256" key="7">
    <source>
        <dbReference type="ARBA" id="ARBA00023146"/>
    </source>
</evidence>
<dbReference type="InterPro" id="IPR033705">
    <property type="entry name" value="Anticodon_Ia_Val"/>
</dbReference>
<evidence type="ECO:0000256" key="6">
    <source>
        <dbReference type="ARBA" id="ARBA00022917"/>
    </source>
</evidence>
<dbReference type="CDD" id="cd07962">
    <property type="entry name" value="Anticodon_Ia_Val"/>
    <property type="match status" value="1"/>
</dbReference>
<dbReference type="InterPro" id="IPR009008">
    <property type="entry name" value="Val/Leu/Ile-tRNA-synth_edit"/>
</dbReference>
<sequence length="703" mass="81698">MNHYPKDENEKTKKFRGEITGYTSATAIGEKKDINCELPQSYSPRYVEAAWYDWWEKQGNHIYEQIKALGSSCDWSRKVFTMDKNMSYAVEEAFILNWSCTLKSAVSDTEVEKTEIKGRTLIRVPGYEYPVEFGVLTYFAYPVENSTVVVHPNDERYKDLHSKYVQHPFLQRRLPILTDTMVDPAFDSGAVKVTPAHDPNDLEYGRRLNLQFITCINNDGLMSSECEPYSGKPRFDVRHQLLNDLKERGLYRDSKENEMILLICSRSKDIIEPLLKSQWYVNCKDMAKRSIGAVQDKELKILPISFELVWYKCSDDIPVGNETDDHYWISAHTYEEALDKAAQRFNIAKDKIRLTLDEDVLDTWFSSSLLPFSSFGWPMETDDFKKFFFQQQLTGRLPFTEVYLHAIIRNADECKMSQTLGNVINPLDFIHDISLEKLQEGFKSSKEDYPDGQYVNLNKFCAEPSRDFCNDLFLTGTETPCDLWILSRLSYAIEQCESGFKKYQFSQITTAIYNFWLPELNDIYIEYVKKDFYADKPNLEQQNRQNTIKLILYTCLNNGLRLTAPIMPYLSEELYQRLPKSNNGQNSPPSLCITPYPQSSEFNQYHNKTIEKDVATITDAIDKINSHYSTPGVPRHEPVTLYIKSSSSISTLFKEYFELIKSLTNIDNIQILNDEPTVDQKEYIHIATTSDYRLFFKLTDDLE</sequence>
<comment type="similarity">
    <text evidence="1">Belongs to the class-I aminoacyl-tRNA synthetase family.</text>
</comment>
<keyword evidence="6" id="KW-0648">Protein biosynthesis</keyword>
<dbReference type="GO" id="GO:0002161">
    <property type="term" value="F:aminoacyl-tRNA deacylase activity"/>
    <property type="evidence" value="ECO:0007669"/>
    <property type="project" value="InterPro"/>
</dbReference>
<dbReference type="PRINTS" id="PR00986">
    <property type="entry name" value="TRNASYNTHVAL"/>
</dbReference>
<dbReference type="GO" id="GO:0005524">
    <property type="term" value="F:ATP binding"/>
    <property type="evidence" value="ECO:0007669"/>
    <property type="project" value="UniProtKB-KW"/>
</dbReference>
<dbReference type="Gene3D" id="1.10.730.10">
    <property type="entry name" value="Isoleucyl-tRNA Synthetase, Domain 1"/>
    <property type="match status" value="1"/>
</dbReference>
<comment type="caution">
    <text evidence="11">The sequence shown here is derived from an EMBL/GenBank/DDBJ whole genome shotgun (WGS) entry which is preliminary data.</text>
</comment>
<dbReference type="PANTHER" id="PTHR11946:SF109">
    <property type="entry name" value="VALINE--TRNA LIGASE"/>
    <property type="match status" value="1"/>
</dbReference>
<reference evidence="11" key="1">
    <citation type="submission" date="2021-02" db="EMBL/GenBank/DDBJ databases">
        <authorList>
            <person name="Nowell W R."/>
        </authorList>
    </citation>
    <scope>NUCLEOTIDE SEQUENCE</scope>
</reference>
<dbReference type="InterPro" id="IPR002303">
    <property type="entry name" value="Valyl-tRNA_ligase"/>
</dbReference>
<dbReference type="EMBL" id="CAJOBE010005718">
    <property type="protein sequence ID" value="CAF3982955.1"/>
    <property type="molecule type" value="Genomic_DNA"/>
</dbReference>